<dbReference type="Proteomes" id="UP000314982">
    <property type="component" value="Unassembled WGS sequence"/>
</dbReference>
<protein>
    <recommendedName>
        <fullName evidence="2">C2 domain-containing protein</fullName>
    </recommendedName>
</protein>
<dbReference type="STRING" id="62062.ENSHHUP00000002003"/>
<dbReference type="GO" id="GO:0001913">
    <property type="term" value="P:T cell mediated cytotoxicity"/>
    <property type="evidence" value="ECO:0007669"/>
    <property type="project" value="TreeGrafter"/>
</dbReference>
<dbReference type="SMART" id="SM00239">
    <property type="entry name" value="C2"/>
    <property type="match status" value="1"/>
</dbReference>
<dbReference type="Ensembl" id="ENSHHUT00000002076.1">
    <property type="protein sequence ID" value="ENSHHUP00000002003.1"/>
    <property type="gene ID" value="ENSHHUG00000001305.1"/>
</dbReference>
<keyword evidence="4" id="KW-1185">Reference proteome</keyword>
<dbReference type="PANTHER" id="PTHR46096:SF3">
    <property type="entry name" value="PERFORIN-1"/>
    <property type="match status" value="1"/>
</dbReference>
<sequence>MTARLEFANRHLKTLTMRNKILWSDETKIELFGLNAKRHVWRKPGTILTVKHCSGKCKGSSRSSAHDSCQCVYQTSKEMTSQCCPQEKGLAHLTVTVTKARGLWGDSTSQTDGFVKVFMGKDFKQTRVIHNNDNPMWNAVFKFGTVKLSLASELKFTVYDEDNWSDELLGECKVQPVKAGFHNDMCPMNHGSLFYTYKVDCAQGLGGQICGEYVPSRMNSDLSYLYTSRNALNMTQDLLAHIRMGRPLGDPLAFLVKQRDNAHPALGEP</sequence>
<reference evidence="4" key="1">
    <citation type="submission" date="2018-06" db="EMBL/GenBank/DDBJ databases">
        <title>Genome assembly of Danube salmon.</title>
        <authorList>
            <person name="Macqueen D.J."/>
            <person name="Gundappa M.K."/>
        </authorList>
    </citation>
    <scope>NUCLEOTIDE SEQUENCE [LARGE SCALE GENOMIC DNA]</scope>
</reference>
<dbReference type="GO" id="GO:0051607">
    <property type="term" value="P:defense response to virus"/>
    <property type="evidence" value="ECO:0007669"/>
    <property type="project" value="TreeGrafter"/>
</dbReference>
<dbReference type="Pfam" id="PF00168">
    <property type="entry name" value="C2"/>
    <property type="match status" value="1"/>
</dbReference>
<keyword evidence="1" id="KW-0732">Signal</keyword>
<dbReference type="SUPFAM" id="SSF49562">
    <property type="entry name" value="C2 domain (Calcium/lipid-binding domain, CaLB)"/>
    <property type="match status" value="1"/>
</dbReference>
<dbReference type="Gene3D" id="3.30.420.10">
    <property type="entry name" value="Ribonuclease H-like superfamily/Ribonuclease H"/>
    <property type="match status" value="1"/>
</dbReference>
<dbReference type="GO" id="GO:0016020">
    <property type="term" value="C:membrane"/>
    <property type="evidence" value="ECO:0007669"/>
    <property type="project" value="TreeGrafter"/>
</dbReference>
<dbReference type="PROSITE" id="PS50004">
    <property type="entry name" value="C2"/>
    <property type="match status" value="1"/>
</dbReference>
<dbReference type="AlphaFoldDB" id="A0A4W5JC21"/>
<proteinExistence type="predicted"/>
<feature type="domain" description="C2" evidence="2">
    <location>
        <begin position="74"/>
        <end position="190"/>
    </location>
</feature>
<evidence type="ECO:0000313" key="3">
    <source>
        <dbReference type="Ensembl" id="ENSHHUP00000002003.1"/>
    </source>
</evidence>
<accession>A0A4W5JC21</accession>
<dbReference type="GO" id="GO:0022829">
    <property type="term" value="F:wide pore channel activity"/>
    <property type="evidence" value="ECO:0007669"/>
    <property type="project" value="TreeGrafter"/>
</dbReference>
<dbReference type="InterPro" id="IPR052784">
    <property type="entry name" value="Perforin-1_pore-forming"/>
</dbReference>
<dbReference type="GeneTree" id="ENSGT00530000063725"/>
<dbReference type="InterPro" id="IPR000008">
    <property type="entry name" value="C2_dom"/>
</dbReference>
<dbReference type="Gene3D" id="2.60.40.150">
    <property type="entry name" value="C2 domain"/>
    <property type="match status" value="1"/>
</dbReference>
<dbReference type="InterPro" id="IPR035892">
    <property type="entry name" value="C2_domain_sf"/>
</dbReference>
<reference evidence="3" key="3">
    <citation type="submission" date="2025-09" db="UniProtKB">
        <authorList>
            <consortium name="Ensembl"/>
        </authorList>
    </citation>
    <scope>IDENTIFICATION</scope>
</reference>
<dbReference type="GO" id="GO:0003676">
    <property type="term" value="F:nucleic acid binding"/>
    <property type="evidence" value="ECO:0007669"/>
    <property type="project" value="InterPro"/>
</dbReference>
<organism evidence="3 4">
    <name type="scientific">Hucho hucho</name>
    <name type="common">huchen</name>
    <dbReference type="NCBI Taxonomy" id="62062"/>
    <lineage>
        <taxon>Eukaryota</taxon>
        <taxon>Metazoa</taxon>
        <taxon>Chordata</taxon>
        <taxon>Craniata</taxon>
        <taxon>Vertebrata</taxon>
        <taxon>Euteleostomi</taxon>
        <taxon>Actinopterygii</taxon>
        <taxon>Neopterygii</taxon>
        <taxon>Teleostei</taxon>
        <taxon>Protacanthopterygii</taxon>
        <taxon>Salmoniformes</taxon>
        <taxon>Salmonidae</taxon>
        <taxon>Salmoninae</taxon>
        <taxon>Hucho</taxon>
    </lineage>
</organism>
<reference evidence="3" key="2">
    <citation type="submission" date="2025-08" db="UniProtKB">
        <authorList>
            <consortium name="Ensembl"/>
        </authorList>
    </citation>
    <scope>IDENTIFICATION</scope>
</reference>
<dbReference type="InterPro" id="IPR036397">
    <property type="entry name" value="RNaseH_sf"/>
</dbReference>
<dbReference type="PANTHER" id="PTHR46096">
    <property type="entry name" value="PERFORIN-1"/>
    <property type="match status" value="1"/>
</dbReference>
<dbReference type="GO" id="GO:0001771">
    <property type="term" value="P:immunological synapse formation"/>
    <property type="evidence" value="ECO:0007669"/>
    <property type="project" value="TreeGrafter"/>
</dbReference>
<evidence type="ECO:0000313" key="4">
    <source>
        <dbReference type="Proteomes" id="UP000314982"/>
    </source>
</evidence>
<name>A0A4W5JC21_9TELE</name>
<evidence type="ECO:0000259" key="2">
    <source>
        <dbReference type="PROSITE" id="PS50004"/>
    </source>
</evidence>
<evidence type="ECO:0000256" key="1">
    <source>
        <dbReference type="ARBA" id="ARBA00022729"/>
    </source>
</evidence>